<accession>A0A0E9V0L9</accession>
<reference evidence="1" key="2">
    <citation type="journal article" date="2015" name="Fish Shellfish Immunol.">
        <title>Early steps in the European eel (Anguilla anguilla)-Vibrio vulnificus interaction in the gills: Role of the RtxA13 toxin.</title>
        <authorList>
            <person name="Callol A."/>
            <person name="Pajuelo D."/>
            <person name="Ebbesson L."/>
            <person name="Teles M."/>
            <person name="MacKenzie S."/>
            <person name="Amaro C."/>
        </authorList>
    </citation>
    <scope>NUCLEOTIDE SEQUENCE</scope>
</reference>
<organism evidence="1">
    <name type="scientific">Anguilla anguilla</name>
    <name type="common">European freshwater eel</name>
    <name type="synonym">Muraena anguilla</name>
    <dbReference type="NCBI Taxonomy" id="7936"/>
    <lineage>
        <taxon>Eukaryota</taxon>
        <taxon>Metazoa</taxon>
        <taxon>Chordata</taxon>
        <taxon>Craniata</taxon>
        <taxon>Vertebrata</taxon>
        <taxon>Euteleostomi</taxon>
        <taxon>Actinopterygii</taxon>
        <taxon>Neopterygii</taxon>
        <taxon>Teleostei</taxon>
        <taxon>Anguilliformes</taxon>
        <taxon>Anguillidae</taxon>
        <taxon>Anguilla</taxon>
    </lineage>
</organism>
<name>A0A0E9V0L9_ANGAN</name>
<dbReference type="AlphaFoldDB" id="A0A0E9V0L9"/>
<protein>
    <submittedName>
        <fullName evidence="1">Uncharacterized protein</fullName>
    </submittedName>
</protein>
<sequence length="34" mass="3937">MVAKSSLVLLKTKKESVFDWKMQIHPLHKISSLL</sequence>
<evidence type="ECO:0000313" key="1">
    <source>
        <dbReference type="EMBL" id="JAH71541.1"/>
    </source>
</evidence>
<reference evidence="1" key="1">
    <citation type="submission" date="2014-11" db="EMBL/GenBank/DDBJ databases">
        <authorList>
            <person name="Amaro Gonzalez C."/>
        </authorList>
    </citation>
    <scope>NUCLEOTIDE SEQUENCE</scope>
</reference>
<dbReference type="EMBL" id="GBXM01037036">
    <property type="protein sequence ID" value="JAH71541.1"/>
    <property type="molecule type" value="Transcribed_RNA"/>
</dbReference>
<proteinExistence type="predicted"/>